<dbReference type="PANTHER" id="PTHR13526">
    <property type="entry name" value="TRANSCRIPTION FACTOR SPT20 HOMOLOG"/>
    <property type="match status" value="1"/>
</dbReference>
<evidence type="ECO:0000313" key="3">
    <source>
        <dbReference type="EMBL" id="KAL0354448.1"/>
    </source>
</evidence>
<dbReference type="InterPro" id="IPR046468">
    <property type="entry name" value="Spt20-like_SEP"/>
</dbReference>
<dbReference type="GO" id="GO:0000124">
    <property type="term" value="C:SAGA complex"/>
    <property type="evidence" value="ECO:0007669"/>
    <property type="project" value="InterPro"/>
</dbReference>
<feature type="region of interest" description="Disordered" evidence="1">
    <location>
        <begin position="167"/>
        <end position="201"/>
    </location>
</feature>
<dbReference type="Pfam" id="PF12090">
    <property type="entry name" value="Spt20_SEP"/>
    <property type="match status" value="1"/>
</dbReference>
<comment type="caution">
    <text evidence="3">The sequence shown here is derived from an EMBL/GenBank/DDBJ whole genome shotgun (WGS) entry which is preliminary data.</text>
</comment>
<name>A0AAW2PFK8_SESRA</name>
<dbReference type="GO" id="GO:0006357">
    <property type="term" value="P:regulation of transcription by RNA polymerase II"/>
    <property type="evidence" value="ECO:0007669"/>
    <property type="project" value="TreeGrafter"/>
</dbReference>
<dbReference type="AlphaFoldDB" id="A0AAW2PFK8"/>
<reference evidence="3" key="2">
    <citation type="journal article" date="2024" name="Plant">
        <title>Genomic evolution and insights into agronomic trait innovations of Sesamum species.</title>
        <authorList>
            <person name="Miao H."/>
            <person name="Wang L."/>
            <person name="Qu L."/>
            <person name="Liu H."/>
            <person name="Sun Y."/>
            <person name="Le M."/>
            <person name="Wang Q."/>
            <person name="Wei S."/>
            <person name="Zheng Y."/>
            <person name="Lin W."/>
            <person name="Duan Y."/>
            <person name="Cao H."/>
            <person name="Xiong S."/>
            <person name="Wang X."/>
            <person name="Wei L."/>
            <person name="Li C."/>
            <person name="Ma Q."/>
            <person name="Ju M."/>
            <person name="Zhao R."/>
            <person name="Li G."/>
            <person name="Mu C."/>
            <person name="Tian Q."/>
            <person name="Mei H."/>
            <person name="Zhang T."/>
            <person name="Gao T."/>
            <person name="Zhang H."/>
        </authorList>
    </citation>
    <scope>NUCLEOTIDE SEQUENCE</scope>
    <source>
        <strain evidence="3">G02</strain>
    </source>
</reference>
<dbReference type="EMBL" id="JACGWJ010000017">
    <property type="protein sequence ID" value="KAL0354448.1"/>
    <property type="molecule type" value="Genomic_DNA"/>
</dbReference>
<feature type="region of interest" description="Disordered" evidence="1">
    <location>
        <begin position="316"/>
        <end position="370"/>
    </location>
</feature>
<accession>A0AAW2PFK8</accession>
<dbReference type="InterPro" id="IPR021950">
    <property type="entry name" value="Spt20"/>
</dbReference>
<proteinExistence type="predicted"/>
<feature type="compositionally biased region" description="Polar residues" evidence="1">
    <location>
        <begin position="316"/>
        <end position="333"/>
    </location>
</feature>
<feature type="compositionally biased region" description="Low complexity" evidence="1">
    <location>
        <begin position="360"/>
        <end position="370"/>
    </location>
</feature>
<evidence type="ECO:0000256" key="1">
    <source>
        <dbReference type="SAM" id="MobiDB-lite"/>
    </source>
</evidence>
<protein>
    <submittedName>
        <fullName evidence="3">Protein PHYTOCHROME-DEPENDENT LATE-FLOWERING</fullName>
    </submittedName>
</protein>
<sequence length="431" mass="47419">MSLENIVKDIPAISDNGWTYGDLMEVESRILKALQPQLSLDPTPQLNRLSDYPVPTKLNLELRSMRRKRLRQIPEVAVSSNNIMGKKICLDRVPESSSAMLPLRNNSFGADGSLLSSPLVSQQSKYQIGVGSPRMLKDQRSGALLNASVASPGGQDMMIPFTDNGAAASIHGKSRDNQDGQLSPLTHKKPRLTHTGADGNLQHLGPQMDNLHGSELHWKNTLMQQQSLGRGIQYANTGVQKFSPQMYEGGLNQEGGPIPFTIGQQGVRYNLKEEPVETERLDKPELNRIGMGEADLSNIDPQQSRLQQRMPHQFMRSSFPQTPWNNLGQPLDNSSRKEDSFQKRKLVQSPRVSAGGLPQSPLSSKSGEFSSGSIGPQFGAVVTSGLVSSQKEKSASHLFLLLVLAATHLSLQVLMIPCRGKTRHRQLQKQI</sequence>
<reference evidence="3" key="1">
    <citation type="submission" date="2020-06" db="EMBL/GenBank/DDBJ databases">
        <authorList>
            <person name="Li T."/>
            <person name="Hu X."/>
            <person name="Zhang T."/>
            <person name="Song X."/>
            <person name="Zhang H."/>
            <person name="Dai N."/>
            <person name="Sheng W."/>
            <person name="Hou X."/>
            <person name="Wei L."/>
        </authorList>
    </citation>
    <scope>NUCLEOTIDE SEQUENCE</scope>
    <source>
        <strain evidence="3">G02</strain>
        <tissue evidence="3">Leaf</tissue>
    </source>
</reference>
<dbReference type="GO" id="GO:0003712">
    <property type="term" value="F:transcription coregulator activity"/>
    <property type="evidence" value="ECO:0007669"/>
    <property type="project" value="InterPro"/>
</dbReference>
<feature type="domain" description="Spt20-like SEP" evidence="2">
    <location>
        <begin position="3"/>
        <end position="53"/>
    </location>
</feature>
<gene>
    <name evidence="3" type="ORF">Sradi_3891700</name>
</gene>
<organism evidence="3">
    <name type="scientific">Sesamum radiatum</name>
    <name type="common">Black benniseed</name>
    <dbReference type="NCBI Taxonomy" id="300843"/>
    <lineage>
        <taxon>Eukaryota</taxon>
        <taxon>Viridiplantae</taxon>
        <taxon>Streptophyta</taxon>
        <taxon>Embryophyta</taxon>
        <taxon>Tracheophyta</taxon>
        <taxon>Spermatophyta</taxon>
        <taxon>Magnoliopsida</taxon>
        <taxon>eudicotyledons</taxon>
        <taxon>Gunneridae</taxon>
        <taxon>Pentapetalae</taxon>
        <taxon>asterids</taxon>
        <taxon>lamiids</taxon>
        <taxon>Lamiales</taxon>
        <taxon>Pedaliaceae</taxon>
        <taxon>Sesamum</taxon>
    </lineage>
</organism>
<evidence type="ECO:0000259" key="2">
    <source>
        <dbReference type="Pfam" id="PF12090"/>
    </source>
</evidence>
<dbReference type="PANTHER" id="PTHR13526:SF8">
    <property type="entry name" value="TRANSCRIPTION FACTOR SPT20 HOMOLOG"/>
    <property type="match status" value="1"/>
</dbReference>